<proteinExistence type="predicted"/>
<dbReference type="InterPro" id="IPR023917">
    <property type="entry name" value="Bifunctiontional_GlmU_bac-type"/>
</dbReference>
<dbReference type="GO" id="GO:0016746">
    <property type="term" value="F:acyltransferase activity"/>
    <property type="evidence" value="ECO:0007669"/>
    <property type="project" value="UniProtKB-KW"/>
</dbReference>
<evidence type="ECO:0000256" key="3">
    <source>
        <dbReference type="SAM" id="MobiDB-lite"/>
    </source>
</evidence>
<dbReference type="SUPFAM" id="SSF51161">
    <property type="entry name" value="Trimeric LpxA-like enzymes"/>
    <property type="match status" value="1"/>
</dbReference>
<organism evidence="4 5">
    <name type="scientific">Salinibacter ruber (strain M8)</name>
    <dbReference type="NCBI Taxonomy" id="761659"/>
    <lineage>
        <taxon>Bacteria</taxon>
        <taxon>Pseudomonadati</taxon>
        <taxon>Rhodothermota</taxon>
        <taxon>Rhodothermia</taxon>
        <taxon>Rhodothermales</taxon>
        <taxon>Salinibacteraceae</taxon>
        <taxon>Salinibacter</taxon>
    </lineage>
</organism>
<accession>D5HAM0</accession>
<dbReference type="PANTHER" id="PTHR43584:SF9">
    <property type="entry name" value="TRANSFERASE HEXAPEPTIDE REPEAT CONTAINING PROTEIN"/>
    <property type="match status" value="1"/>
</dbReference>
<dbReference type="Proteomes" id="UP000000933">
    <property type="component" value="Chromosome"/>
</dbReference>
<dbReference type="EMBL" id="FP565814">
    <property type="protein sequence ID" value="CBH25075.1"/>
    <property type="molecule type" value="Genomic_DNA"/>
</dbReference>
<feature type="compositionally biased region" description="Basic and acidic residues" evidence="3">
    <location>
        <begin position="1"/>
        <end position="12"/>
    </location>
</feature>
<dbReference type="PATRIC" id="fig|761659.10.peg.2345"/>
<dbReference type="GO" id="GO:0016779">
    <property type="term" value="F:nucleotidyltransferase activity"/>
    <property type="evidence" value="ECO:0007669"/>
    <property type="project" value="UniProtKB-ARBA"/>
</dbReference>
<dbReference type="InterPro" id="IPR050065">
    <property type="entry name" value="GlmU-like"/>
</dbReference>
<dbReference type="Pfam" id="PF13562">
    <property type="entry name" value="NTP_transf_4"/>
    <property type="match status" value="1"/>
</dbReference>
<evidence type="ECO:0008006" key="6">
    <source>
        <dbReference type="Google" id="ProtNLM"/>
    </source>
</evidence>
<reference evidence="4 5" key="1">
    <citation type="journal article" date="2010" name="ISME J.">
        <title>Fine-scale evolution: genomic, phenotypic and ecological differentiation in two coexisting Salinibacter ruber strains.</title>
        <authorList>
            <person name="Pena A."/>
            <person name="Teeling H."/>
            <person name="Huerta-Cepas J."/>
            <person name="Santos F."/>
            <person name="Yarza P."/>
            <person name="Brito-Echeverria J."/>
            <person name="Lucio M."/>
            <person name="Schmitt-Kopplin P."/>
            <person name="Meseguer I."/>
            <person name="Schenowitz C."/>
            <person name="Dossat C."/>
            <person name="Barbe V."/>
            <person name="Dopazo J."/>
            <person name="Rossello-Mora R."/>
            <person name="Schuler M."/>
            <person name="Glockner F.O."/>
            <person name="Amann R."/>
            <person name="Gabaldon T."/>
            <person name="Anton J."/>
        </authorList>
    </citation>
    <scope>NUCLEOTIDE SEQUENCE [LARGE SCALE GENOMIC DNA]</scope>
    <source>
        <strain evidence="4 5">M8</strain>
    </source>
</reference>
<keyword evidence="2" id="KW-0012">Acyltransferase</keyword>
<feature type="region of interest" description="Disordered" evidence="3">
    <location>
        <begin position="1"/>
        <end position="23"/>
    </location>
</feature>
<sequence>MREKPLTSDRRRSLGAAPTGRERGTSFVVTSPRLFSRLEAAHGCVPVTRSTQAPTAMHLCLFEDDHVAGLRPFVETRAAYDLRLAGRTVLATAADAFEPAGLVLHARPLVAEVTRHAHPGAVVNALPDGGDVLFLNGRYVAEGGAARRQLEAAPAQDGPRAFVQDDTLVAAWVPDAAARLPDDLLARPALTAGSFDGLPVTTLDDATLLRRPWDLLDTLRPALARDAEGLVDAPSGAPLAERPHATVHESVVGVRDEQIHLGAGTTVKPGALLNAEDGAIVLGPDATVHERAVVRGPCYIGPKTHVKTGANLEGTATGTWCKIGGEVHDALLQGFSNKSHPGFLGHSVLGQWCNLGADTNNSNLKNDYGTVSAYAPDAERFVDTGRQFAGLFMGDHSKCGINTMFNTGTVVGTNGNLFGGDFPPRYVPPFSWGGASGLTTYRLDKACEVAEHVMGRRDTPFTAAHRSLLAELFDRTRAERAEHHD</sequence>
<evidence type="ECO:0000313" key="5">
    <source>
        <dbReference type="Proteomes" id="UP000000933"/>
    </source>
</evidence>
<keyword evidence="1" id="KW-0808">Transferase</keyword>
<dbReference type="CDD" id="cd05635">
    <property type="entry name" value="LbH_unknown"/>
    <property type="match status" value="1"/>
</dbReference>
<dbReference type="Gene3D" id="2.160.10.10">
    <property type="entry name" value="Hexapeptide repeat proteins"/>
    <property type="match status" value="1"/>
</dbReference>
<evidence type="ECO:0000256" key="2">
    <source>
        <dbReference type="ARBA" id="ARBA00023315"/>
    </source>
</evidence>
<dbReference type="AlphaFoldDB" id="D5HAM0"/>
<gene>
    <name evidence="4" type="ordered locus">SRM_02154</name>
</gene>
<dbReference type="HOGENOM" id="CLU_055419_0_0_10"/>
<reference evidence="5" key="2">
    <citation type="submission" date="2010-04" db="EMBL/GenBank/DDBJ databases">
        <title>Genome sequence of Salinibacter ruber M8.</title>
        <authorList>
            <consortium name="Genoscope"/>
        </authorList>
    </citation>
    <scope>NUCLEOTIDE SEQUENCE [LARGE SCALE GENOMIC DNA]</scope>
    <source>
        <strain evidence="5">M8</strain>
    </source>
</reference>
<dbReference type="NCBIfam" id="TIGR03991">
    <property type="entry name" value="alt_bact_glmU"/>
    <property type="match status" value="1"/>
</dbReference>
<dbReference type="PANTHER" id="PTHR43584">
    <property type="entry name" value="NUCLEOTIDYL TRANSFERASE"/>
    <property type="match status" value="1"/>
</dbReference>
<dbReference type="KEGG" id="srm:SRM_02154"/>
<dbReference type="InterPro" id="IPR011004">
    <property type="entry name" value="Trimer_LpxA-like_sf"/>
</dbReference>
<evidence type="ECO:0000313" key="4">
    <source>
        <dbReference type="EMBL" id="CBH25075.1"/>
    </source>
</evidence>
<protein>
    <recommendedName>
        <fullName evidence="6">Glucose-1-phosphate thymidylyltransferase</fullName>
    </recommendedName>
</protein>
<name>D5HAM0_SALRM</name>
<evidence type="ECO:0000256" key="1">
    <source>
        <dbReference type="ARBA" id="ARBA00022679"/>
    </source>
</evidence>